<keyword evidence="1" id="KW-0805">Transcription regulation</keyword>
<dbReference type="Proteomes" id="UP001165136">
    <property type="component" value="Unassembled WGS sequence"/>
</dbReference>
<name>A0A9W6QZA2_9PSEU</name>
<dbReference type="PROSITE" id="PS00622">
    <property type="entry name" value="HTH_LUXR_1"/>
    <property type="match status" value="1"/>
</dbReference>
<proteinExistence type="predicted"/>
<evidence type="ECO:0000256" key="2">
    <source>
        <dbReference type="ARBA" id="ARBA00023125"/>
    </source>
</evidence>
<dbReference type="InterPro" id="IPR011006">
    <property type="entry name" value="CheY-like_superfamily"/>
</dbReference>
<dbReference type="InterPro" id="IPR001789">
    <property type="entry name" value="Sig_transdc_resp-reg_receiver"/>
</dbReference>
<evidence type="ECO:0000256" key="4">
    <source>
        <dbReference type="PROSITE-ProRule" id="PRU00169"/>
    </source>
</evidence>
<evidence type="ECO:0000256" key="3">
    <source>
        <dbReference type="ARBA" id="ARBA00023163"/>
    </source>
</evidence>
<comment type="caution">
    <text evidence="4">Lacks conserved residue(s) required for the propagation of feature annotation.</text>
</comment>
<dbReference type="SMART" id="SM00421">
    <property type="entry name" value="HTH_LUXR"/>
    <property type="match status" value="1"/>
</dbReference>
<dbReference type="InterPro" id="IPR000792">
    <property type="entry name" value="Tscrpt_reg_LuxR_C"/>
</dbReference>
<dbReference type="InterPro" id="IPR016032">
    <property type="entry name" value="Sig_transdc_resp-reg_C-effctor"/>
</dbReference>
<dbReference type="GO" id="GO:0000160">
    <property type="term" value="P:phosphorelay signal transduction system"/>
    <property type="evidence" value="ECO:0007669"/>
    <property type="project" value="InterPro"/>
</dbReference>
<dbReference type="PRINTS" id="PR00038">
    <property type="entry name" value="HTHLUXR"/>
</dbReference>
<protein>
    <submittedName>
        <fullName evidence="7">DNA-binding response regulator</fullName>
    </submittedName>
</protein>
<dbReference type="RefSeq" id="WP_052371690.1">
    <property type="nucleotide sequence ID" value="NZ_BSTI01000002.1"/>
</dbReference>
<dbReference type="PROSITE" id="PS50110">
    <property type="entry name" value="RESPONSE_REGULATORY"/>
    <property type="match status" value="1"/>
</dbReference>
<feature type="domain" description="HTH luxR-type" evidence="5">
    <location>
        <begin position="129"/>
        <end position="194"/>
    </location>
</feature>
<dbReference type="InterPro" id="IPR039420">
    <property type="entry name" value="WalR-like"/>
</dbReference>
<dbReference type="Gene3D" id="3.40.50.2300">
    <property type="match status" value="1"/>
</dbReference>
<sequence length="222" mass="23738">MLFGAALEALLMQHADITVVETLNSAATLTDAVQHHLPDVVLVARCEVEPAQVRSASKLAKMVVIGAHNEPRKVWQALSLGVRAFMTERSTPEEVLGAVRTVAAGSSIILPLAAGQDIGPEVAWQAFDSSPEIALLTPREREVLQLMASGLSNSSIAKKLFVTPATVRSHVHRILAKLGVRSRVQAVSLAYQTRLVDGLDEIAGVSPPGSGRETAVRSDMRR</sequence>
<organism evidence="7 8">
    <name type="scientific">Amycolatopsis taiwanensis</name>
    <dbReference type="NCBI Taxonomy" id="342230"/>
    <lineage>
        <taxon>Bacteria</taxon>
        <taxon>Bacillati</taxon>
        <taxon>Actinomycetota</taxon>
        <taxon>Actinomycetes</taxon>
        <taxon>Pseudonocardiales</taxon>
        <taxon>Pseudonocardiaceae</taxon>
        <taxon>Amycolatopsis</taxon>
    </lineage>
</organism>
<gene>
    <name evidence="7" type="ORF">Atai01_13560</name>
</gene>
<keyword evidence="8" id="KW-1185">Reference proteome</keyword>
<evidence type="ECO:0000259" key="6">
    <source>
        <dbReference type="PROSITE" id="PS50110"/>
    </source>
</evidence>
<dbReference type="AlphaFoldDB" id="A0A9W6QZA2"/>
<dbReference type="CDD" id="cd06170">
    <property type="entry name" value="LuxR_C_like"/>
    <property type="match status" value="1"/>
</dbReference>
<dbReference type="EMBL" id="BSTI01000002">
    <property type="protein sequence ID" value="GLY64737.1"/>
    <property type="molecule type" value="Genomic_DNA"/>
</dbReference>
<keyword evidence="2 7" id="KW-0238">DNA-binding</keyword>
<accession>A0A9W6QZA2</accession>
<dbReference type="PROSITE" id="PS50043">
    <property type="entry name" value="HTH_LUXR_2"/>
    <property type="match status" value="1"/>
</dbReference>
<evidence type="ECO:0000313" key="7">
    <source>
        <dbReference type="EMBL" id="GLY64737.1"/>
    </source>
</evidence>
<evidence type="ECO:0000256" key="1">
    <source>
        <dbReference type="ARBA" id="ARBA00023015"/>
    </source>
</evidence>
<dbReference type="SUPFAM" id="SSF46894">
    <property type="entry name" value="C-terminal effector domain of the bipartite response regulators"/>
    <property type="match status" value="1"/>
</dbReference>
<reference evidence="7" key="1">
    <citation type="submission" date="2023-03" db="EMBL/GenBank/DDBJ databases">
        <title>Amycolatopsis taiwanensis NBRC 103393.</title>
        <authorList>
            <person name="Ichikawa N."/>
            <person name="Sato H."/>
            <person name="Tonouchi N."/>
        </authorList>
    </citation>
    <scope>NUCLEOTIDE SEQUENCE</scope>
    <source>
        <strain evidence="7">NBRC 103393</strain>
    </source>
</reference>
<evidence type="ECO:0000259" key="5">
    <source>
        <dbReference type="PROSITE" id="PS50043"/>
    </source>
</evidence>
<dbReference type="Pfam" id="PF00196">
    <property type="entry name" value="GerE"/>
    <property type="match status" value="1"/>
</dbReference>
<evidence type="ECO:0000313" key="8">
    <source>
        <dbReference type="Proteomes" id="UP001165136"/>
    </source>
</evidence>
<keyword evidence="3" id="KW-0804">Transcription</keyword>
<dbReference type="SUPFAM" id="SSF52172">
    <property type="entry name" value="CheY-like"/>
    <property type="match status" value="1"/>
</dbReference>
<dbReference type="PANTHER" id="PTHR43214">
    <property type="entry name" value="TWO-COMPONENT RESPONSE REGULATOR"/>
    <property type="match status" value="1"/>
</dbReference>
<comment type="caution">
    <text evidence="7">The sequence shown here is derived from an EMBL/GenBank/DDBJ whole genome shotgun (WGS) entry which is preliminary data.</text>
</comment>
<dbReference type="GO" id="GO:0003677">
    <property type="term" value="F:DNA binding"/>
    <property type="evidence" value="ECO:0007669"/>
    <property type="project" value="UniProtKB-KW"/>
</dbReference>
<feature type="domain" description="Response regulatory" evidence="6">
    <location>
        <begin position="1"/>
        <end position="103"/>
    </location>
</feature>
<dbReference type="PANTHER" id="PTHR43214:SF24">
    <property type="entry name" value="TRANSCRIPTIONAL REGULATORY PROTEIN NARL-RELATED"/>
    <property type="match status" value="1"/>
</dbReference>
<dbReference type="GO" id="GO:0006355">
    <property type="term" value="P:regulation of DNA-templated transcription"/>
    <property type="evidence" value="ECO:0007669"/>
    <property type="project" value="InterPro"/>
</dbReference>